<keyword evidence="2" id="KW-0677">Repeat</keyword>
<dbReference type="SUPFAM" id="SSF46785">
    <property type="entry name" value="Winged helix' DNA-binding domain"/>
    <property type="match status" value="2"/>
</dbReference>
<feature type="domain" description="PRD" evidence="8">
    <location>
        <begin position="324"/>
        <end position="431"/>
    </location>
</feature>
<dbReference type="Pfam" id="PF02302">
    <property type="entry name" value="PTS_IIB"/>
    <property type="match status" value="1"/>
</dbReference>
<evidence type="ECO:0000259" key="8">
    <source>
        <dbReference type="PROSITE" id="PS51372"/>
    </source>
</evidence>
<dbReference type="InterPro" id="IPR007737">
    <property type="entry name" value="Mga_HTH"/>
</dbReference>
<keyword evidence="4" id="KW-0010">Activator</keyword>
<evidence type="ECO:0000256" key="2">
    <source>
        <dbReference type="ARBA" id="ARBA00022737"/>
    </source>
</evidence>
<dbReference type="Proteomes" id="UP001486565">
    <property type="component" value="Chromosome"/>
</dbReference>
<evidence type="ECO:0000259" key="7">
    <source>
        <dbReference type="PROSITE" id="PS51099"/>
    </source>
</evidence>
<feature type="domain" description="PTS EIIB type-2" evidence="7">
    <location>
        <begin position="432"/>
        <end position="521"/>
    </location>
</feature>
<evidence type="ECO:0000256" key="1">
    <source>
        <dbReference type="ARBA" id="ARBA00022679"/>
    </source>
</evidence>
<evidence type="ECO:0000256" key="4">
    <source>
        <dbReference type="ARBA" id="ARBA00023159"/>
    </source>
</evidence>
<protein>
    <submittedName>
        <fullName evidence="9">BglG family transcription antiterminator</fullName>
    </submittedName>
</protein>
<reference evidence="9 10" key="1">
    <citation type="submission" date="2023-03" db="EMBL/GenBank/DDBJ databases">
        <title>Novel Species.</title>
        <authorList>
            <person name="Ma S."/>
        </authorList>
    </citation>
    <scope>NUCLEOTIDE SEQUENCE [LARGE SCALE GENOMIC DNA]</scope>
    <source>
        <strain evidence="9 10">LIND6LT2</strain>
    </source>
</reference>
<evidence type="ECO:0000313" key="9">
    <source>
        <dbReference type="EMBL" id="WZL68848.1"/>
    </source>
</evidence>
<evidence type="ECO:0000256" key="5">
    <source>
        <dbReference type="ARBA" id="ARBA00023163"/>
    </source>
</evidence>
<dbReference type="Gene3D" id="3.40.50.2300">
    <property type="match status" value="1"/>
</dbReference>
<dbReference type="InterPro" id="IPR003501">
    <property type="entry name" value="PTS_EIIB_2/3"/>
</dbReference>
<dbReference type="PANTHER" id="PTHR30185">
    <property type="entry name" value="CRYPTIC BETA-GLUCOSIDE BGL OPERON ANTITERMINATOR"/>
    <property type="match status" value="1"/>
</dbReference>
<dbReference type="SUPFAM" id="SSF63520">
    <property type="entry name" value="PTS-regulatory domain, PRD"/>
    <property type="match status" value="2"/>
</dbReference>
<name>A0ABZ2Y0M3_9FIRM</name>
<keyword evidence="1" id="KW-0808">Transferase</keyword>
<dbReference type="PROSITE" id="PS51094">
    <property type="entry name" value="PTS_EIIA_TYPE_2"/>
    <property type="match status" value="1"/>
</dbReference>
<keyword evidence="5" id="KW-0804">Transcription</keyword>
<dbReference type="InterPro" id="IPR002178">
    <property type="entry name" value="PTS_EIIA_type-2_dom"/>
</dbReference>
<proteinExistence type="predicted"/>
<dbReference type="InterPro" id="IPR036390">
    <property type="entry name" value="WH_DNA-bd_sf"/>
</dbReference>
<dbReference type="SUPFAM" id="SSF55804">
    <property type="entry name" value="Phoshotransferase/anion transport protein"/>
    <property type="match status" value="1"/>
</dbReference>
<dbReference type="InterPro" id="IPR050661">
    <property type="entry name" value="BglG_antiterminators"/>
</dbReference>
<dbReference type="EMBL" id="CP121687">
    <property type="protein sequence ID" value="WZL68848.1"/>
    <property type="molecule type" value="Genomic_DNA"/>
</dbReference>
<dbReference type="Gene3D" id="1.10.1790.10">
    <property type="entry name" value="PRD domain"/>
    <property type="match status" value="2"/>
</dbReference>
<evidence type="ECO:0000256" key="3">
    <source>
        <dbReference type="ARBA" id="ARBA00023015"/>
    </source>
</evidence>
<dbReference type="InterPro" id="IPR013011">
    <property type="entry name" value="PTS_EIIB_2"/>
</dbReference>
<evidence type="ECO:0000259" key="6">
    <source>
        <dbReference type="PROSITE" id="PS51094"/>
    </source>
</evidence>
<dbReference type="Pfam" id="PF08279">
    <property type="entry name" value="HTH_11"/>
    <property type="match status" value="1"/>
</dbReference>
<dbReference type="PROSITE" id="PS51372">
    <property type="entry name" value="PRD_2"/>
    <property type="match status" value="2"/>
</dbReference>
<dbReference type="InterPro" id="IPR036095">
    <property type="entry name" value="PTS_EIIB-like_sf"/>
</dbReference>
<organism evidence="9 10">
    <name type="scientific">Defluviitalea saccharophila</name>
    <dbReference type="NCBI Taxonomy" id="879970"/>
    <lineage>
        <taxon>Bacteria</taxon>
        <taxon>Bacillati</taxon>
        <taxon>Bacillota</taxon>
        <taxon>Clostridia</taxon>
        <taxon>Lachnospirales</taxon>
        <taxon>Defluviitaleaceae</taxon>
        <taxon>Defluviitalea</taxon>
    </lineage>
</organism>
<gene>
    <name evidence="9" type="ORF">QBE51_08400</name>
</gene>
<dbReference type="RefSeq" id="WP_341875854.1">
    <property type="nucleotide sequence ID" value="NZ_CP121687.1"/>
</dbReference>
<dbReference type="SUPFAM" id="SSF52794">
    <property type="entry name" value="PTS system IIB component-like"/>
    <property type="match status" value="1"/>
</dbReference>
<evidence type="ECO:0000313" key="10">
    <source>
        <dbReference type="Proteomes" id="UP001486565"/>
    </source>
</evidence>
<dbReference type="CDD" id="cd05568">
    <property type="entry name" value="PTS_IIB_bgl_like"/>
    <property type="match status" value="1"/>
</dbReference>
<accession>A0ABZ2Y0M3</accession>
<dbReference type="Pfam" id="PF05043">
    <property type="entry name" value="Mga"/>
    <property type="match status" value="1"/>
</dbReference>
<dbReference type="InterPro" id="IPR016152">
    <property type="entry name" value="PTrfase/Anion_transptr"/>
</dbReference>
<dbReference type="Pfam" id="PF00359">
    <property type="entry name" value="PTS_EIIA_2"/>
    <property type="match status" value="1"/>
</dbReference>
<keyword evidence="3" id="KW-0805">Transcription regulation</keyword>
<keyword evidence="10" id="KW-1185">Reference proteome</keyword>
<dbReference type="PROSITE" id="PS51099">
    <property type="entry name" value="PTS_EIIB_TYPE_2"/>
    <property type="match status" value="1"/>
</dbReference>
<dbReference type="InterPro" id="IPR036634">
    <property type="entry name" value="PRD_sf"/>
</dbReference>
<dbReference type="InterPro" id="IPR013196">
    <property type="entry name" value="HTH_11"/>
</dbReference>
<dbReference type="InterPro" id="IPR036388">
    <property type="entry name" value="WH-like_DNA-bd_sf"/>
</dbReference>
<feature type="domain" description="PRD" evidence="8">
    <location>
        <begin position="209"/>
        <end position="314"/>
    </location>
</feature>
<dbReference type="PANTHER" id="PTHR30185:SF18">
    <property type="entry name" value="TRANSCRIPTIONAL REGULATOR MTLR"/>
    <property type="match status" value="1"/>
</dbReference>
<dbReference type="Gene3D" id="1.10.10.10">
    <property type="entry name" value="Winged helix-like DNA-binding domain superfamily/Winged helix DNA-binding domain"/>
    <property type="match status" value="2"/>
</dbReference>
<sequence length="656" mass="76279">MQQYLSDRCKELVHLLLQHEEAITIKSLAQELHVSPRTIRNDLEKIEDYFRQAYQGEIILDKKAGVGVKLLGTKERKSFLERELQGIEEAIKPFSPESRKWFILRMLVRSNEELTMQFLADQLYVSKTTISKDLALVEEWLEKFNLKLIRRQNKGIQITGLEEDWRKAVIELLYIYEKDLQLKDRVWADSILPHESRLDLENYLKLKKMFPYVEVQKIESIIADAENLFDFFLPKEAYVGLLMHLAISIDRLRKKKGIKMDQEQLQAVTEQIEIAIARYIGEHIQMAFDVDMTESEIGFICLHILGAKLDKTVRIYQSKDVLDNIKPEIILLAKKIISFMEKVLNVDFHDDHTLLSGLVLHLKPSINRMKYGLPIKNPLLDQIKTRYPHIYGAVWGTSILFEKYFNVKVNEDEIGYIVIHLGAALQRLTRKIKAIIVCSSGMGTALHASAQIQKEIPEIEVVDITFPYDLIEKNFLDCDMIISTIHLQQASKPVIKINPLVGEEDIKKIKQYIRTRQKTDLSSNPEEKLENLIHQSHILTHLERTSKEQIIKALGQVLFQEGYVEQEFIPKVLEREKKICSVGVKNIVIVQGGYSFVVKPTISVATLKEPMDWSGKKVDTVFLLALNYQSEQYNEKFFRFLYRVLENEKLIEEIRQ</sequence>
<dbReference type="Pfam" id="PF00874">
    <property type="entry name" value="PRD"/>
    <property type="match status" value="2"/>
</dbReference>
<feature type="domain" description="PTS EIIA type-2" evidence="6">
    <location>
        <begin position="531"/>
        <end position="656"/>
    </location>
</feature>
<dbReference type="Gene3D" id="3.40.930.10">
    <property type="entry name" value="Mannitol-specific EII, Chain A"/>
    <property type="match status" value="1"/>
</dbReference>
<dbReference type="InterPro" id="IPR011608">
    <property type="entry name" value="PRD"/>
</dbReference>